<keyword evidence="2" id="KW-0238">DNA-binding</keyword>
<dbReference type="InterPro" id="IPR000524">
    <property type="entry name" value="Tscrpt_reg_HTH_GntR"/>
</dbReference>
<dbReference type="SUPFAM" id="SSF64288">
    <property type="entry name" value="Chorismate lyase-like"/>
    <property type="match status" value="1"/>
</dbReference>
<gene>
    <name evidence="5" type="ORF">J0911_10415</name>
</gene>
<reference evidence="5 6" key="1">
    <citation type="submission" date="2021-03" db="EMBL/GenBank/DDBJ databases">
        <authorList>
            <person name="Xin L."/>
        </authorList>
    </citation>
    <scope>NUCLEOTIDE SEQUENCE [LARGE SCALE GENOMIC DNA]</scope>
    <source>
        <strain evidence="5 6">XHU 5031</strain>
    </source>
</reference>
<dbReference type="Proteomes" id="UP000664617">
    <property type="component" value="Unassembled WGS sequence"/>
</dbReference>
<protein>
    <submittedName>
        <fullName evidence="5">GntR family transcriptional regulator</fullName>
    </submittedName>
</protein>
<evidence type="ECO:0000259" key="4">
    <source>
        <dbReference type="PROSITE" id="PS50949"/>
    </source>
</evidence>
<dbReference type="EMBL" id="JAFMPK010000042">
    <property type="protein sequence ID" value="MBO0609442.1"/>
    <property type="molecule type" value="Genomic_DNA"/>
</dbReference>
<dbReference type="InterPro" id="IPR028978">
    <property type="entry name" value="Chorismate_lyase_/UTRA_dom_sf"/>
</dbReference>
<dbReference type="SMART" id="SM00345">
    <property type="entry name" value="HTH_GNTR"/>
    <property type="match status" value="1"/>
</dbReference>
<dbReference type="SMART" id="SM00866">
    <property type="entry name" value="UTRA"/>
    <property type="match status" value="1"/>
</dbReference>
<dbReference type="InterPro" id="IPR036390">
    <property type="entry name" value="WH_DNA-bd_sf"/>
</dbReference>
<dbReference type="PROSITE" id="PS50949">
    <property type="entry name" value="HTH_GNTR"/>
    <property type="match status" value="1"/>
</dbReference>
<accession>A0ABS3I8X9</accession>
<dbReference type="PANTHER" id="PTHR44846">
    <property type="entry name" value="MANNOSYL-D-GLYCERATE TRANSPORT/METABOLISM SYSTEM REPRESSOR MNGR-RELATED"/>
    <property type="match status" value="1"/>
</dbReference>
<keyword evidence="3" id="KW-0804">Transcription</keyword>
<sequence length="244" mass="27704">MAAQLRRDIAEGKYGPGDRLPSQRKLAEQHNAVRGTVDRAIRDLVDEGLAITEWGRGTFVRQKPQWMRFGRRRYSRSMRTFNDLGPFGAEAAAQGKEPFVDCAAIDRIIPPSDVAERLEISPDTEVVRRENWYYADAEALQLGVTFAPWSIVEGTPVSNSADMGPEGIYGQFERQGYPITFIREEITARMPSPDESLRLQIPPGVPVIDLWHTGYDDQHRPFETTHFVMRADYSALDYDMPVED</sequence>
<feature type="domain" description="HTH gntR-type" evidence="4">
    <location>
        <begin position="1"/>
        <end position="63"/>
    </location>
</feature>
<organism evidence="5 6">
    <name type="scientific">Myceligenerans salitolerans</name>
    <dbReference type="NCBI Taxonomy" id="1230528"/>
    <lineage>
        <taxon>Bacteria</taxon>
        <taxon>Bacillati</taxon>
        <taxon>Actinomycetota</taxon>
        <taxon>Actinomycetes</taxon>
        <taxon>Micrococcales</taxon>
        <taxon>Promicromonosporaceae</taxon>
        <taxon>Myceligenerans</taxon>
    </lineage>
</organism>
<dbReference type="CDD" id="cd07377">
    <property type="entry name" value="WHTH_GntR"/>
    <property type="match status" value="1"/>
</dbReference>
<keyword evidence="1" id="KW-0805">Transcription regulation</keyword>
<dbReference type="Pfam" id="PF00392">
    <property type="entry name" value="GntR"/>
    <property type="match status" value="1"/>
</dbReference>
<name>A0ABS3I8X9_9MICO</name>
<keyword evidence="6" id="KW-1185">Reference proteome</keyword>
<reference evidence="6" key="2">
    <citation type="submission" date="2023-07" db="EMBL/GenBank/DDBJ databases">
        <title>Myceligenerans salitolerans sp. nov., a halotolerant actinomycete isolated from a salt lake in Xinjiang, China.</title>
        <authorList>
            <person name="Guan T."/>
        </authorList>
    </citation>
    <scope>NUCLEOTIDE SEQUENCE [LARGE SCALE GENOMIC DNA]</scope>
    <source>
        <strain evidence="6">XHU 5031</strain>
    </source>
</reference>
<dbReference type="Gene3D" id="3.40.1410.10">
    <property type="entry name" value="Chorismate lyase-like"/>
    <property type="match status" value="1"/>
</dbReference>
<evidence type="ECO:0000256" key="1">
    <source>
        <dbReference type="ARBA" id="ARBA00023015"/>
    </source>
</evidence>
<dbReference type="InterPro" id="IPR011663">
    <property type="entry name" value="UTRA"/>
</dbReference>
<evidence type="ECO:0000313" key="5">
    <source>
        <dbReference type="EMBL" id="MBO0609442.1"/>
    </source>
</evidence>
<evidence type="ECO:0000256" key="2">
    <source>
        <dbReference type="ARBA" id="ARBA00023125"/>
    </source>
</evidence>
<dbReference type="SUPFAM" id="SSF46785">
    <property type="entry name" value="Winged helix' DNA-binding domain"/>
    <property type="match status" value="1"/>
</dbReference>
<dbReference type="InterPro" id="IPR050679">
    <property type="entry name" value="Bact_HTH_transcr_reg"/>
</dbReference>
<evidence type="ECO:0000313" key="6">
    <source>
        <dbReference type="Proteomes" id="UP000664617"/>
    </source>
</evidence>
<proteinExistence type="predicted"/>
<dbReference type="Pfam" id="PF07702">
    <property type="entry name" value="UTRA"/>
    <property type="match status" value="1"/>
</dbReference>
<evidence type="ECO:0000256" key="3">
    <source>
        <dbReference type="ARBA" id="ARBA00023163"/>
    </source>
</evidence>
<dbReference type="PRINTS" id="PR00035">
    <property type="entry name" value="HTHGNTR"/>
</dbReference>
<dbReference type="Gene3D" id="1.10.10.10">
    <property type="entry name" value="Winged helix-like DNA-binding domain superfamily/Winged helix DNA-binding domain"/>
    <property type="match status" value="1"/>
</dbReference>
<dbReference type="PANTHER" id="PTHR44846:SF17">
    <property type="entry name" value="GNTR-FAMILY TRANSCRIPTIONAL REGULATOR"/>
    <property type="match status" value="1"/>
</dbReference>
<comment type="caution">
    <text evidence="5">The sequence shown here is derived from an EMBL/GenBank/DDBJ whole genome shotgun (WGS) entry which is preliminary data.</text>
</comment>
<dbReference type="InterPro" id="IPR036388">
    <property type="entry name" value="WH-like_DNA-bd_sf"/>
</dbReference>